<evidence type="ECO:0000313" key="2">
    <source>
        <dbReference type="EMBL" id="KAK1356301.1"/>
    </source>
</evidence>
<accession>A0AAD8GX25</accession>
<keyword evidence="3" id="KW-1185">Reference proteome</keyword>
<evidence type="ECO:0000256" key="1">
    <source>
        <dbReference type="SAM" id="MobiDB-lite"/>
    </source>
</evidence>
<name>A0AAD8GX25_9APIA</name>
<sequence length="387" mass="45352">MFKINFLTVLSNVLIGTPTHSYIDKYFVKFESLDKYVSYNWADFLIEYLVTGKESWNRTGSEFFRGSQIFLTLLYVDHVRHKGKTLVERRFPSFRGWTEEKLKERLALEDGEFGSGKILCPLREHFSQDSQSEKSPSPNKNCDGDDLHNQEDASNEWNECQQDFDYGEMRGNDDATHNWNEWQQHNHENQRTDAANDDGQWGQHHKGNDDDQWPAWPSNQEDDLSYVEWEKDTDNVNQEDDLSKEMEWEEDADNVNIEDDECETDITDISEEGMMMIQKKCASENFNEQRQEDVIPPDAQTMDQPIDEFDLDPKVLDQLEIIEYLHSEQGIKDMTEVFSSEKRDINSNPSFSLGPEIEILSQEWCDNNKENETDVETDDFITPKPEM</sequence>
<feature type="compositionally biased region" description="Basic and acidic residues" evidence="1">
    <location>
        <begin position="142"/>
        <end position="151"/>
    </location>
</feature>
<dbReference type="EMBL" id="JAUIZM010000011">
    <property type="protein sequence ID" value="KAK1356301.1"/>
    <property type="molecule type" value="Genomic_DNA"/>
</dbReference>
<feature type="region of interest" description="Disordered" evidence="1">
    <location>
        <begin position="126"/>
        <end position="151"/>
    </location>
</feature>
<reference evidence="2" key="1">
    <citation type="submission" date="2023-02" db="EMBL/GenBank/DDBJ databases">
        <title>Genome of toxic invasive species Heracleum sosnowskyi carries increased number of genes despite the absence of recent whole-genome duplications.</title>
        <authorList>
            <person name="Schelkunov M."/>
            <person name="Shtratnikova V."/>
            <person name="Makarenko M."/>
            <person name="Klepikova A."/>
            <person name="Omelchenko D."/>
            <person name="Novikova G."/>
            <person name="Obukhova E."/>
            <person name="Bogdanov V."/>
            <person name="Penin A."/>
            <person name="Logacheva M."/>
        </authorList>
    </citation>
    <scope>NUCLEOTIDE SEQUENCE</scope>
    <source>
        <strain evidence="2">Hsosn_3</strain>
        <tissue evidence="2">Leaf</tissue>
    </source>
</reference>
<feature type="region of interest" description="Disordered" evidence="1">
    <location>
        <begin position="365"/>
        <end position="387"/>
    </location>
</feature>
<dbReference type="AlphaFoldDB" id="A0AAD8GX25"/>
<feature type="compositionally biased region" description="Polar residues" evidence="1">
    <location>
        <begin position="128"/>
        <end position="140"/>
    </location>
</feature>
<comment type="caution">
    <text evidence="2">The sequence shown here is derived from an EMBL/GenBank/DDBJ whole genome shotgun (WGS) entry which is preliminary data.</text>
</comment>
<dbReference type="Proteomes" id="UP001237642">
    <property type="component" value="Unassembled WGS sequence"/>
</dbReference>
<proteinExistence type="predicted"/>
<reference evidence="2" key="2">
    <citation type="submission" date="2023-05" db="EMBL/GenBank/DDBJ databases">
        <authorList>
            <person name="Schelkunov M.I."/>
        </authorList>
    </citation>
    <scope>NUCLEOTIDE SEQUENCE</scope>
    <source>
        <strain evidence="2">Hsosn_3</strain>
        <tissue evidence="2">Leaf</tissue>
    </source>
</reference>
<organism evidence="2 3">
    <name type="scientific">Heracleum sosnowskyi</name>
    <dbReference type="NCBI Taxonomy" id="360622"/>
    <lineage>
        <taxon>Eukaryota</taxon>
        <taxon>Viridiplantae</taxon>
        <taxon>Streptophyta</taxon>
        <taxon>Embryophyta</taxon>
        <taxon>Tracheophyta</taxon>
        <taxon>Spermatophyta</taxon>
        <taxon>Magnoliopsida</taxon>
        <taxon>eudicotyledons</taxon>
        <taxon>Gunneridae</taxon>
        <taxon>Pentapetalae</taxon>
        <taxon>asterids</taxon>
        <taxon>campanulids</taxon>
        <taxon>Apiales</taxon>
        <taxon>Apiaceae</taxon>
        <taxon>Apioideae</taxon>
        <taxon>apioid superclade</taxon>
        <taxon>Tordylieae</taxon>
        <taxon>Tordyliinae</taxon>
        <taxon>Heracleum</taxon>
    </lineage>
</organism>
<gene>
    <name evidence="2" type="ORF">POM88_049557</name>
</gene>
<feature type="region of interest" description="Disordered" evidence="1">
    <location>
        <begin position="186"/>
        <end position="219"/>
    </location>
</feature>
<protein>
    <submittedName>
        <fullName evidence="2">Uncharacterized protein</fullName>
    </submittedName>
</protein>
<evidence type="ECO:0000313" key="3">
    <source>
        <dbReference type="Proteomes" id="UP001237642"/>
    </source>
</evidence>